<feature type="region of interest" description="Disordered" evidence="1">
    <location>
        <begin position="141"/>
        <end position="164"/>
    </location>
</feature>
<feature type="compositionally biased region" description="Low complexity" evidence="1">
    <location>
        <begin position="477"/>
        <end position="490"/>
    </location>
</feature>
<feature type="compositionally biased region" description="Basic and acidic residues" evidence="1">
    <location>
        <begin position="423"/>
        <end position="443"/>
    </location>
</feature>
<evidence type="ECO:0000313" key="3">
    <source>
        <dbReference type="Proteomes" id="UP000037069"/>
    </source>
</evidence>
<feature type="region of interest" description="Disordered" evidence="1">
    <location>
        <begin position="176"/>
        <end position="226"/>
    </location>
</feature>
<feature type="compositionally biased region" description="Basic and acidic residues" evidence="1">
    <location>
        <begin position="452"/>
        <end position="475"/>
    </location>
</feature>
<dbReference type="OrthoDB" id="8046192at2759"/>
<dbReference type="OMA" id="DKGHEHI"/>
<dbReference type="AlphaFoldDB" id="A0A0L0CP11"/>
<feature type="compositionally biased region" description="Basic residues" evidence="1">
    <location>
        <begin position="627"/>
        <end position="636"/>
    </location>
</feature>
<feature type="region of interest" description="Disordered" evidence="1">
    <location>
        <begin position="579"/>
        <end position="690"/>
    </location>
</feature>
<gene>
    <name evidence="2" type="ORF">FF38_07029</name>
</gene>
<feature type="region of interest" description="Disordered" evidence="1">
    <location>
        <begin position="360"/>
        <end position="406"/>
    </location>
</feature>
<organism evidence="2 3">
    <name type="scientific">Lucilia cuprina</name>
    <name type="common">Green bottle fly</name>
    <name type="synonym">Australian sheep blowfly</name>
    <dbReference type="NCBI Taxonomy" id="7375"/>
    <lineage>
        <taxon>Eukaryota</taxon>
        <taxon>Metazoa</taxon>
        <taxon>Ecdysozoa</taxon>
        <taxon>Arthropoda</taxon>
        <taxon>Hexapoda</taxon>
        <taxon>Insecta</taxon>
        <taxon>Pterygota</taxon>
        <taxon>Neoptera</taxon>
        <taxon>Endopterygota</taxon>
        <taxon>Diptera</taxon>
        <taxon>Brachycera</taxon>
        <taxon>Muscomorpha</taxon>
        <taxon>Oestroidea</taxon>
        <taxon>Calliphoridae</taxon>
        <taxon>Luciliinae</taxon>
        <taxon>Lucilia</taxon>
    </lineage>
</organism>
<feature type="compositionally biased region" description="Basic and acidic residues" evidence="1">
    <location>
        <begin position="360"/>
        <end position="384"/>
    </location>
</feature>
<feature type="compositionally biased region" description="Polar residues" evidence="1">
    <location>
        <begin position="579"/>
        <end position="599"/>
    </location>
</feature>
<feature type="region of interest" description="Disordered" evidence="1">
    <location>
        <begin position="423"/>
        <end position="500"/>
    </location>
</feature>
<feature type="compositionally biased region" description="Polar residues" evidence="1">
    <location>
        <begin position="214"/>
        <end position="226"/>
    </location>
</feature>
<evidence type="ECO:0000313" key="2">
    <source>
        <dbReference type="EMBL" id="KNC33194.1"/>
    </source>
</evidence>
<feature type="compositionally biased region" description="Polar residues" evidence="1">
    <location>
        <begin position="637"/>
        <end position="648"/>
    </location>
</feature>
<feature type="region of interest" description="Disordered" evidence="1">
    <location>
        <begin position="295"/>
        <end position="342"/>
    </location>
</feature>
<dbReference type="EMBL" id="JRES01000227">
    <property type="protein sequence ID" value="KNC33194.1"/>
    <property type="molecule type" value="Genomic_DNA"/>
</dbReference>
<evidence type="ECO:0000256" key="1">
    <source>
        <dbReference type="SAM" id="MobiDB-lite"/>
    </source>
</evidence>
<keyword evidence="3" id="KW-1185">Reference proteome</keyword>
<feature type="compositionally biased region" description="Basic and acidic residues" evidence="1">
    <location>
        <begin position="203"/>
        <end position="213"/>
    </location>
</feature>
<protein>
    <submittedName>
        <fullName evidence="2">Uncharacterized protein</fullName>
    </submittedName>
</protein>
<proteinExistence type="predicted"/>
<sequence length="879" mass="101503">MKNKDESIKTNEDPNVEAFKFFEKTKNRKVSPKSNKFPKRPLFLFPLKRKTRLKSQTVETAHNLPDGEFDINKEDLDTTETSMAPLRKETNWPDNITSPDKSNFNKEKLKEEEVKNKKKVYQPMRRTTRLKTEIFVESFPLNSDDEGDTNKEQEPVANITSANKRLFSDLDKDECEKNVKRPKRRSARLKSESFHNTQDEEMDKSKDDFHKANNESMLPSINTPKDSMFSDSNVEDNDIHITINKIVGSLEDSTQTKSKKRKREKKSELDDSFEKMADNLLETIDTNVIVDMMQNTSLDSQKSEDETNATRRSKRTRRLTQSENCNGNFEKKNSNAKPRASIKNGTKSLVEMFEKVNGHSELEDNNFKEDEHQQLDFTKKDKGNTTKPKSPKKRGRKSLAEKSEEVNDQRKLDFYIVKDDQQQHLDFTNKDKRNTPKSEEKPKSPIKRLRKSLVEKCEEGNDRSKLDNHNGDKKNAKSGAKSKSSRISLSENYEEESEQNKLSNDLQFALTNDGNVDYSTAAPNLNESIELNKNDDNNVNNSLSDNDDQQINLTYNDDDQEDDENIKENNLDIENILQDKQQPQPLISHNDTILNSKTNEIPKKRGRKPRTEKSTTDANIAEQVPKVPKKRGRKPKNLNNVLKETGNNTDKRLKKMNKTTDDDQSVNDTIDSIDNDADVMEGRPRRRSRVNNNTADNISEASVDTKFTSPKNAKVRGKSKVLKVNVAKALTKNKTKKFSKLTKEDFKPGAKRKIPQKCLEEVLAIIDDEDHPIWEDRNISCNPSIYTYWQQRAHAVSEQNLKIKYARQFLLRRDWINMYKILSLFNTKINNYYPLMSKYAALLLAHTDAEQFNKYIQFLTSMVDSSAVLKKCTGMPKDH</sequence>
<accession>A0A0L0CP11</accession>
<name>A0A0L0CP11_LUCCU</name>
<reference evidence="2 3" key="1">
    <citation type="journal article" date="2015" name="Nat. Commun.">
        <title>Lucilia cuprina genome unlocks parasitic fly biology to underpin future interventions.</title>
        <authorList>
            <person name="Anstead C.A."/>
            <person name="Korhonen P.K."/>
            <person name="Young N.D."/>
            <person name="Hall R.S."/>
            <person name="Jex A.R."/>
            <person name="Murali S.C."/>
            <person name="Hughes D.S."/>
            <person name="Lee S.F."/>
            <person name="Perry T."/>
            <person name="Stroehlein A.J."/>
            <person name="Ansell B.R."/>
            <person name="Breugelmans B."/>
            <person name="Hofmann A."/>
            <person name="Qu J."/>
            <person name="Dugan S."/>
            <person name="Lee S.L."/>
            <person name="Chao H."/>
            <person name="Dinh H."/>
            <person name="Han Y."/>
            <person name="Doddapaneni H.V."/>
            <person name="Worley K.C."/>
            <person name="Muzny D.M."/>
            <person name="Ioannidis P."/>
            <person name="Waterhouse R.M."/>
            <person name="Zdobnov E.M."/>
            <person name="James P.J."/>
            <person name="Bagnall N.H."/>
            <person name="Kotze A.C."/>
            <person name="Gibbs R.A."/>
            <person name="Richards S."/>
            <person name="Batterham P."/>
            <person name="Gasser R.B."/>
        </authorList>
    </citation>
    <scope>NUCLEOTIDE SEQUENCE [LARGE SCALE GENOMIC DNA]</scope>
    <source>
        <strain evidence="2 3">LS</strain>
        <tissue evidence="2">Full body</tissue>
    </source>
</reference>
<dbReference type="Proteomes" id="UP000037069">
    <property type="component" value="Unassembled WGS sequence"/>
</dbReference>
<comment type="caution">
    <text evidence="2">The sequence shown here is derived from an EMBL/GenBank/DDBJ whole genome shotgun (WGS) entry which is preliminary data.</text>
</comment>
<feature type="region of interest" description="Disordered" evidence="1">
    <location>
        <begin position="530"/>
        <end position="563"/>
    </location>
</feature>